<evidence type="ECO:0000256" key="1">
    <source>
        <dbReference type="SAM" id="MobiDB-lite"/>
    </source>
</evidence>
<sequence length="164" mass="18164">MKKFITLFIAGAIGLGSTFAADDEKKPAKGKKARPALTDEQKALMKEIKETYDADKDGKISKEERAKFTDEDKKRIKEAGIGPKKKGPPVSDELKAMMKEMREKYDADKDGKISQEERAKYSDEDKKRVREAWAAAKKDGPKKEGGKKGGKKGKGGKKKEGAEK</sequence>
<dbReference type="AlphaFoldDB" id="A0A383DN04"/>
<name>A0A383DN04_9ZZZZ</name>
<feature type="domain" description="EF-hand" evidence="2">
    <location>
        <begin position="104"/>
        <end position="117"/>
    </location>
</feature>
<reference evidence="3" key="1">
    <citation type="submission" date="2018-05" db="EMBL/GenBank/DDBJ databases">
        <authorList>
            <person name="Lanie J.A."/>
            <person name="Ng W.-L."/>
            <person name="Kazmierczak K.M."/>
            <person name="Andrzejewski T.M."/>
            <person name="Davidsen T.M."/>
            <person name="Wayne K.J."/>
            <person name="Tettelin H."/>
            <person name="Glass J.I."/>
            <person name="Rusch D."/>
            <person name="Podicherti R."/>
            <person name="Tsui H.-C.T."/>
            <person name="Winkler M.E."/>
        </authorList>
    </citation>
    <scope>NUCLEOTIDE SEQUENCE</scope>
</reference>
<dbReference type="SUPFAM" id="SSF47473">
    <property type="entry name" value="EF-hand"/>
    <property type="match status" value="1"/>
</dbReference>
<evidence type="ECO:0000259" key="2">
    <source>
        <dbReference type="Pfam" id="PF13202"/>
    </source>
</evidence>
<organism evidence="3">
    <name type="scientific">marine metagenome</name>
    <dbReference type="NCBI Taxonomy" id="408172"/>
    <lineage>
        <taxon>unclassified sequences</taxon>
        <taxon>metagenomes</taxon>
        <taxon>ecological metagenomes</taxon>
    </lineage>
</organism>
<dbReference type="Gene3D" id="1.10.238.10">
    <property type="entry name" value="EF-hand"/>
    <property type="match status" value="2"/>
</dbReference>
<feature type="compositionally biased region" description="Basic and acidic residues" evidence="1">
    <location>
        <begin position="92"/>
        <end position="147"/>
    </location>
</feature>
<feature type="compositionally biased region" description="Basic residues" evidence="1">
    <location>
        <begin position="148"/>
        <end position="157"/>
    </location>
</feature>
<gene>
    <name evidence="3" type="ORF">METZ01_LOCUS498735</name>
</gene>
<dbReference type="Pfam" id="PF13202">
    <property type="entry name" value="EF-hand_5"/>
    <property type="match status" value="2"/>
</dbReference>
<dbReference type="EMBL" id="UINC01218731">
    <property type="protein sequence ID" value="SVE45881.1"/>
    <property type="molecule type" value="Genomic_DNA"/>
</dbReference>
<protein>
    <recommendedName>
        <fullName evidence="2">EF-hand domain-containing protein</fullName>
    </recommendedName>
</protein>
<feature type="region of interest" description="Disordered" evidence="1">
    <location>
        <begin position="20"/>
        <end position="41"/>
    </location>
</feature>
<dbReference type="InterPro" id="IPR002048">
    <property type="entry name" value="EF_hand_dom"/>
</dbReference>
<feature type="compositionally biased region" description="Basic and acidic residues" evidence="1">
    <location>
        <begin position="56"/>
        <end position="78"/>
    </location>
</feature>
<feature type="domain" description="EF-hand" evidence="2">
    <location>
        <begin position="52"/>
        <end position="64"/>
    </location>
</feature>
<proteinExistence type="predicted"/>
<accession>A0A383DN04</accession>
<dbReference type="InterPro" id="IPR011992">
    <property type="entry name" value="EF-hand-dom_pair"/>
</dbReference>
<evidence type="ECO:0000313" key="3">
    <source>
        <dbReference type="EMBL" id="SVE45881.1"/>
    </source>
</evidence>
<dbReference type="GO" id="GO:0005509">
    <property type="term" value="F:calcium ion binding"/>
    <property type="evidence" value="ECO:0007669"/>
    <property type="project" value="InterPro"/>
</dbReference>
<feature type="region of interest" description="Disordered" evidence="1">
    <location>
        <begin position="56"/>
        <end position="164"/>
    </location>
</feature>